<dbReference type="SUPFAM" id="SSF53850">
    <property type="entry name" value="Periplasmic binding protein-like II"/>
    <property type="match status" value="1"/>
</dbReference>
<feature type="chain" id="PRO_5038842361" evidence="4">
    <location>
        <begin position="27"/>
        <end position="340"/>
    </location>
</feature>
<feature type="signal peptide" evidence="4">
    <location>
        <begin position="1"/>
        <end position="26"/>
    </location>
</feature>
<dbReference type="PROSITE" id="PS51257">
    <property type="entry name" value="PROKAR_LIPOPROTEIN"/>
    <property type="match status" value="1"/>
</dbReference>
<keyword evidence="3 4" id="KW-0732">Signal</keyword>
<feature type="domain" description="SsuA/THI5-like" evidence="5">
    <location>
        <begin position="48"/>
        <end position="261"/>
    </location>
</feature>
<evidence type="ECO:0000256" key="2">
    <source>
        <dbReference type="ARBA" id="ARBA00010742"/>
    </source>
</evidence>
<protein>
    <submittedName>
        <fullName evidence="6">ABC transporter substrate-binding protein</fullName>
    </submittedName>
</protein>
<dbReference type="EMBL" id="JAAZWO010000012">
    <property type="protein sequence ID" value="MBC2398266.1"/>
    <property type="molecule type" value="Genomic_DNA"/>
</dbReference>
<dbReference type="InterPro" id="IPR015168">
    <property type="entry name" value="SsuA/THI5"/>
</dbReference>
<evidence type="ECO:0000259" key="5">
    <source>
        <dbReference type="Pfam" id="PF09084"/>
    </source>
</evidence>
<dbReference type="Proteomes" id="UP000563151">
    <property type="component" value="Unassembled WGS sequence"/>
</dbReference>
<comment type="caution">
    <text evidence="6">The sequence shown here is derived from an EMBL/GenBank/DDBJ whole genome shotgun (WGS) entry which is preliminary data.</text>
</comment>
<dbReference type="GO" id="GO:0042597">
    <property type="term" value="C:periplasmic space"/>
    <property type="evidence" value="ECO:0007669"/>
    <property type="project" value="UniProtKB-SubCell"/>
</dbReference>
<organism evidence="6 7">
    <name type="scientific">Clostridium tetanomorphum</name>
    <dbReference type="NCBI Taxonomy" id="1553"/>
    <lineage>
        <taxon>Bacteria</taxon>
        <taxon>Bacillati</taxon>
        <taxon>Bacillota</taxon>
        <taxon>Clostridia</taxon>
        <taxon>Eubacteriales</taxon>
        <taxon>Clostridiaceae</taxon>
        <taxon>Clostridium</taxon>
    </lineage>
</organism>
<dbReference type="RefSeq" id="WP_035150663.1">
    <property type="nucleotide sequence ID" value="NZ_JAAZWO010000012.1"/>
</dbReference>
<evidence type="ECO:0000256" key="4">
    <source>
        <dbReference type="SAM" id="SignalP"/>
    </source>
</evidence>
<proteinExistence type="inferred from homology"/>
<dbReference type="Gene3D" id="3.40.190.10">
    <property type="entry name" value="Periplasmic binding protein-like II"/>
    <property type="match status" value="2"/>
</dbReference>
<comment type="similarity">
    <text evidence="2">Belongs to the bacterial solute-binding protein SsuA/TauA family.</text>
</comment>
<dbReference type="PANTHER" id="PTHR30024:SF47">
    <property type="entry name" value="TAURINE-BINDING PERIPLASMIC PROTEIN"/>
    <property type="match status" value="1"/>
</dbReference>
<comment type="subcellular location">
    <subcellularLocation>
        <location evidence="1">Periplasm</location>
    </subcellularLocation>
</comment>
<evidence type="ECO:0000256" key="1">
    <source>
        <dbReference type="ARBA" id="ARBA00004418"/>
    </source>
</evidence>
<evidence type="ECO:0000256" key="3">
    <source>
        <dbReference type="ARBA" id="ARBA00022729"/>
    </source>
</evidence>
<dbReference type="AlphaFoldDB" id="A0A923EBM0"/>
<dbReference type="Pfam" id="PF09084">
    <property type="entry name" value="NMT1"/>
    <property type="match status" value="1"/>
</dbReference>
<gene>
    <name evidence="6" type="ORF">HGG79_10855</name>
</gene>
<name>A0A923EBM0_CLOTT</name>
<sequence>MRKKTFKFSSLFLVLAIILTTFSACNKTEKKELEKVRLNEVVRSVFYAPMYVSISKGFFKEYGLDIELSTGQGADKTMQQVLSGSADIGFCGPEQIIYIYNQKRDDYPVLFAQLTQKDGSFLVGRSEEKNFKWENLKGKTIIGGRPGGMPEMALEYVLKNNGLTPNKDIKIITNLAFTATAGAFKAGTGSYVALFEPTATMLEKDGGGKIVASIGKSAGVIPYTCFFSTKSYMENKKYIIENFTKAIYKGQQWVLNNSDEAVAKEIMPFFPGTDEKVIASVIKNYKDIQAYAENPILEEKNLNRLMDIIQSYKPDLIPNRPEFNKIVNNEFSKKAVENSK</sequence>
<keyword evidence="7" id="KW-1185">Reference proteome</keyword>
<dbReference type="PANTHER" id="PTHR30024">
    <property type="entry name" value="ALIPHATIC SULFONATES-BINDING PROTEIN-RELATED"/>
    <property type="match status" value="1"/>
</dbReference>
<reference evidence="6 7" key="1">
    <citation type="submission" date="2020-04" db="EMBL/GenBank/DDBJ databases">
        <title>Genomic insights into acetone-butanol-ethanol (ABE) fermentation by sequencing solventogenic clostridia strains.</title>
        <authorList>
            <person name="Brown S."/>
        </authorList>
    </citation>
    <scope>NUCLEOTIDE SEQUENCE [LARGE SCALE GENOMIC DNA]</scope>
    <source>
        <strain evidence="6 7">DJ011</strain>
    </source>
</reference>
<evidence type="ECO:0000313" key="6">
    <source>
        <dbReference type="EMBL" id="MBC2398266.1"/>
    </source>
</evidence>
<evidence type="ECO:0000313" key="7">
    <source>
        <dbReference type="Proteomes" id="UP000563151"/>
    </source>
</evidence>
<accession>A0A923EBM0</accession>